<reference evidence="1 2" key="1">
    <citation type="journal article" date="2013" name="PLoS ONE">
        <title>Poles Apart: Arctic and Antarctic Octadecabacter strains Share High Genome Plasticity and a New Type of Xanthorhodopsin.</title>
        <authorList>
            <person name="Vollmers J."/>
            <person name="Voget S."/>
            <person name="Dietrich S."/>
            <person name="Gollnow K."/>
            <person name="Smits M."/>
            <person name="Meyer K."/>
            <person name="Brinkhoff T."/>
            <person name="Simon M."/>
            <person name="Daniel R."/>
        </authorList>
    </citation>
    <scope>NUCLEOTIDE SEQUENCE [LARGE SCALE GENOMIC DNA]</scope>
    <source>
        <strain evidence="1 2">307</strain>
    </source>
</reference>
<dbReference type="HOGENOM" id="CLU_1045387_0_0_5"/>
<dbReference type="Proteomes" id="UP000005307">
    <property type="component" value="Chromosome"/>
</dbReference>
<dbReference type="eggNOG" id="ENOG502ZAZD">
    <property type="taxonomic scope" value="Bacteria"/>
</dbReference>
<accession>M9R3P6</accession>
<dbReference type="AlphaFoldDB" id="M9R3P6"/>
<dbReference type="STRING" id="391626.OAN307_c06560"/>
<evidence type="ECO:0000313" key="2">
    <source>
        <dbReference type="Proteomes" id="UP000005307"/>
    </source>
</evidence>
<dbReference type="KEGG" id="oat:OAN307_c06560"/>
<keyword evidence="2" id="KW-1185">Reference proteome</keyword>
<dbReference type="OrthoDB" id="6638257at2"/>
<dbReference type="EMBL" id="CP003740">
    <property type="protein sequence ID" value="AGI66383.1"/>
    <property type="molecule type" value="Genomic_DNA"/>
</dbReference>
<evidence type="ECO:0000313" key="1">
    <source>
        <dbReference type="EMBL" id="AGI66383.1"/>
    </source>
</evidence>
<proteinExistence type="predicted"/>
<gene>
    <name evidence="1" type="ORF">OAN307_c06560</name>
</gene>
<dbReference type="RefSeq" id="WP_015498431.1">
    <property type="nucleotide sequence ID" value="NC_020911.1"/>
</dbReference>
<organism evidence="1 2">
    <name type="scientific">Octadecabacter antarcticus 307</name>
    <dbReference type="NCBI Taxonomy" id="391626"/>
    <lineage>
        <taxon>Bacteria</taxon>
        <taxon>Pseudomonadati</taxon>
        <taxon>Pseudomonadota</taxon>
        <taxon>Alphaproteobacteria</taxon>
        <taxon>Rhodobacterales</taxon>
        <taxon>Roseobacteraceae</taxon>
        <taxon>Octadecabacter</taxon>
    </lineage>
</organism>
<name>M9R3P6_9RHOB</name>
<sequence>MKILILGSGPNVTQAAVWPRAPFDLIVAINNAWRVRTDWDYLVHPSDFPPDRQPLVLSRGQRTITHHDYVPAQNALGGFVYGGGTMTFTASYWALHTLKPTVMAYLGCDMTYQATPSHFYGQGTADPLRADVTLRSLEAKSARLQAMAHRQDCACVNLSSDPSRLIFARGNPQDLVAQPDLNQDAINHALRLETDAGYMVASGKYWKEEGRFDTDIIDEIDAAWLATLAA</sequence>
<protein>
    <submittedName>
        <fullName evidence="1">Uncharacterized protein</fullName>
    </submittedName>
</protein>